<keyword evidence="1" id="KW-1133">Transmembrane helix</keyword>
<accession>A0ABD5LPR6</accession>
<organism evidence="2 3">
    <name type="scientific">Agrobacterium radiobacter</name>
    <dbReference type="NCBI Taxonomy" id="362"/>
    <lineage>
        <taxon>Bacteria</taxon>
        <taxon>Pseudomonadati</taxon>
        <taxon>Pseudomonadota</taxon>
        <taxon>Alphaproteobacteria</taxon>
        <taxon>Hyphomicrobiales</taxon>
        <taxon>Rhizobiaceae</taxon>
        <taxon>Rhizobium/Agrobacterium group</taxon>
        <taxon>Agrobacterium</taxon>
        <taxon>Agrobacterium tumefaciens complex</taxon>
    </lineage>
</organism>
<reference evidence="2 3" key="1">
    <citation type="submission" date="2024-06" db="EMBL/GenBank/DDBJ databases">
        <title>Genome sequencing of Agrobacterium spp. from tobacco in Serbia.</title>
        <authorList>
            <person name="Ilicic R.J."/>
            <person name="Studholme D.J."/>
            <person name="Jelusic A."/>
            <person name="Barac G."/>
            <person name="Bagi F."/>
            <person name="Popovic Milovanovic T."/>
        </authorList>
    </citation>
    <scope>NUCLEOTIDE SEQUENCE [LARGE SCALE GENOMIC DNA]</scope>
    <source>
        <strain evidence="2 3">DA1</strain>
    </source>
</reference>
<name>A0ABD5LPR6_AGRRD</name>
<evidence type="ECO:0000313" key="2">
    <source>
        <dbReference type="EMBL" id="MES4992414.1"/>
    </source>
</evidence>
<sequence length="209" mass="23375">MKVRVETGKIGGTVATAIALLTFYFAVVYKHRELYIQFTELPVSMVPDIKSGEDKDIIKIRVPFINDGDRSETVIAARLVLVNDLTFRKELVGNGSQEGPFPIPAREAKVVTFSIPKNIFLTDVEPGSNIFPVRSVGLEAEWLSPDGAVVHTAFYPYTVGYENDENGATASIQVKSEFLVGRGQRLKEQLIYQDDWVGYHILSRIRQLL</sequence>
<evidence type="ECO:0000313" key="3">
    <source>
        <dbReference type="Proteomes" id="UP001438189"/>
    </source>
</evidence>
<keyword evidence="1" id="KW-0472">Membrane</keyword>
<dbReference type="AlphaFoldDB" id="A0ABD5LPR6"/>
<dbReference type="RefSeq" id="WP_353574372.1">
    <property type="nucleotide sequence ID" value="NZ_JBETME010000008.1"/>
</dbReference>
<evidence type="ECO:0000256" key="1">
    <source>
        <dbReference type="SAM" id="Phobius"/>
    </source>
</evidence>
<dbReference type="Proteomes" id="UP001438189">
    <property type="component" value="Unassembled WGS sequence"/>
</dbReference>
<gene>
    <name evidence="2" type="ORF">ABVB70_18925</name>
</gene>
<dbReference type="EMBL" id="JBETME010000008">
    <property type="protein sequence ID" value="MES4992414.1"/>
    <property type="molecule type" value="Genomic_DNA"/>
</dbReference>
<keyword evidence="1" id="KW-0812">Transmembrane</keyword>
<feature type="transmembrane region" description="Helical" evidence="1">
    <location>
        <begin position="12"/>
        <end position="29"/>
    </location>
</feature>
<comment type="caution">
    <text evidence="2">The sequence shown here is derived from an EMBL/GenBank/DDBJ whole genome shotgun (WGS) entry which is preliminary data.</text>
</comment>
<protein>
    <submittedName>
        <fullName evidence="2">Uncharacterized protein</fullName>
    </submittedName>
</protein>
<proteinExistence type="predicted"/>